<name>A0A5J4V194_9EUKA</name>
<comment type="caution">
    <text evidence="2">The sequence shown here is derived from an EMBL/GenBank/DDBJ whole genome shotgun (WGS) entry which is preliminary data.</text>
</comment>
<evidence type="ECO:0000313" key="2">
    <source>
        <dbReference type="EMBL" id="KAA6376488.1"/>
    </source>
</evidence>
<evidence type="ECO:0000256" key="1">
    <source>
        <dbReference type="SAM" id="MobiDB-lite"/>
    </source>
</evidence>
<organism evidence="2 3">
    <name type="scientific">Streblomastix strix</name>
    <dbReference type="NCBI Taxonomy" id="222440"/>
    <lineage>
        <taxon>Eukaryota</taxon>
        <taxon>Metamonada</taxon>
        <taxon>Preaxostyla</taxon>
        <taxon>Oxymonadida</taxon>
        <taxon>Streblomastigidae</taxon>
        <taxon>Streblomastix</taxon>
    </lineage>
</organism>
<reference evidence="2 3" key="1">
    <citation type="submission" date="2019-03" db="EMBL/GenBank/DDBJ databases">
        <title>Single cell metagenomics reveals metabolic interactions within the superorganism composed of flagellate Streblomastix strix and complex community of Bacteroidetes bacteria on its surface.</title>
        <authorList>
            <person name="Treitli S.C."/>
            <person name="Kolisko M."/>
            <person name="Husnik F."/>
            <person name="Keeling P."/>
            <person name="Hampl V."/>
        </authorList>
    </citation>
    <scope>NUCLEOTIDE SEQUENCE [LARGE SCALE GENOMIC DNA]</scope>
    <source>
        <strain evidence="2">ST1C</strain>
    </source>
</reference>
<evidence type="ECO:0000313" key="3">
    <source>
        <dbReference type="Proteomes" id="UP000324800"/>
    </source>
</evidence>
<proteinExistence type="predicted"/>
<dbReference type="EMBL" id="SNRW01010485">
    <property type="protein sequence ID" value="KAA6376488.1"/>
    <property type="molecule type" value="Genomic_DNA"/>
</dbReference>
<dbReference type="AlphaFoldDB" id="A0A5J4V194"/>
<gene>
    <name evidence="2" type="ORF">EZS28_027987</name>
</gene>
<dbReference type="Proteomes" id="UP000324800">
    <property type="component" value="Unassembled WGS sequence"/>
</dbReference>
<sequence>MKNDKLKNMKQFLDTPEAKPSQLQIVESFGRSLTLILNQIRQDYNLLYQIQKSKAKKKIKVLPFGITLERDSDRMIDQTQKQTTRIFNLDIILGMTLDRRIRDKEEEEEITGEEIIEKIKIVITDLTERVAPWLPAQSVPTTSLYIVVPDLSQRQIGSPISQLVRTPESWKSNKTPNPKQYSKQPTPTQGTPAASPPPIKPSNVELPPIVDTQFSDMVQPVNIMLPYPPNSWSDITTQPMGADF</sequence>
<protein>
    <submittedName>
        <fullName evidence="2">Uncharacterized protein</fullName>
    </submittedName>
</protein>
<accession>A0A5J4V194</accession>
<feature type="compositionally biased region" description="Polar residues" evidence="1">
    <location>
        <begin position="158"/>
        <end position="192"/>
    </location>
</feature>
<feature type="region of interest" description="Disordered" evidence="1">
    <location>
        <begin position="158"/>
        <end position="208"/>
    </location>
</feature>